<dbReference type="PANTHER" id="PTHR31895">
    <property type="entry name" value="PROTEIN CBG03177-RELATED"/>
    <property type="match status" value="1"/>
</dbReference>
<comment type="caution">
    <text evidence="1">The sequence shown here is derived from an EMBL/GenBank/DDBJ whole genome shotgun (WGS) entry which is preliminary data.</text>
</comment>
<dbReference type="AlphaFoldDB" id="A0AA36MAG3"/>
<dbReference type="PANTHER" id="PTHR31895:SF23">
    <property type="entry name" value="INTRINSICALLY DISORDERED PROTEIN, EXPRESSED IN PHARYNX"/>
    <property type="match status" value="1"/>
</dbReference>
<accession>A0AA36MAG3</accession>
<name>A0AA36MAG3_CYLNA</name>
<reference evidence="1" key="1">
    <citation type="submission" date="2023-07" db="EMBL/GenBank/DDBJ databases">
        <authorList>
            <consortium name="CYATHOMIX"/>
        </authorList>
    </citation>
    <scope>NUCLEOTIDE SEQUENCE</scope>
    <source>
        <strain evidence="1">N/A</strain>
    </source>
</reference>
<evidence type="ECO:0000313" key="2">
    <source>
        <dbReference type="Proteomes" id="UP001176961"/>
    </source>
</evidence>
<protein>
    <submittedName>
        <fullName evidence="1">Uncharacterized protein</fullName>
    </submittedName>
</protein>
<organism evidence="1 2">
    <name type="scientific">Cylicocyclus nassatus</name>
    <name type="common">Nematode worm</name>
    <dbReference type="NCBI Taxonomy" id="53992"/>
    <lineage>
        <taxon>Eukaryota</taxon>
        <taxon>Metazoa</taxon>
        <taxon>Ecdysozoa</taxon>
        <taxon>Nematoda</taxon>
        <taxon>Chromadorea</taxon>
        <taxon>Rhabditida</taxon>
        <taxon>Rhabditina</taxon>
        <taxon>Rhabditomorpha</taxon>
        <taxon>Strongyloidea</taxon>
        <taxon>Strongylidae</taxon>
        <taxon>Cylicocyclus</taxon>
    </lineage>
</organism>
<dbReference type="Proteomes" id="UP001176961">
    <property type="component" value="Unassembled WGS sequence"/>
</dbReference>
<gene>
    <name evidence="1" type="ORF">CYNAS_LOCUS16714</name>
</gene>
<sequence length="351" mass="37909">MERQAVQSPLSFYHAITLSTSFTSDSCKCTGGEAAACECKVSSPSNATTKGQMNCGCTGPTALECVCDGNKKVLPSRSPAHTQSSTQDCTNKCQTSCLETCVMLELDSKCGEICSDACYYSCKKQEKARLRGINKKKNEYKFIIPNESTATTGASVQLRPYEQRSTLFPIPVAVSPYSKKCELECMPDCSLTCTTLKPALELIGGFVDGKTKTLADCQDSCTGTCAKVCISTGVSPVDCATTCGPACEASCQQALRLPKECPPACMPSCQPECMEQISRLDYVHPPAALEMGPTPKLQHRCVRECKIQCDRQCAMYEYPGTNCEEACISSCFPVCQGKALLQYNFPGYGQQ</sequence>
<keyword evidence="2" id="KW-1185">Reference proteome</keyword>
<evidence type="ECO:0000313" key="1">
    <source>
        <dbReference type="EMBL" id="CAJ0604731.1"/>
    </source>
</evidence>
<proteinExistence type="predicted"/>
<dbReference type="EMBL" id="CATQJL010000316">
    <property type="protein sequence ID" value="CAJ0604731.1"/>
    <property type="molecule type" value="Genomic_DNA"/>
</dbReference>